<protein>
    <submittedName>
        <fullName evidence="1">Uncharacterized protein</fullName>
    </submittedName>
</protein>
<dbReference type="AlphaFoldDB" id="C0E5T0"/>
<reference evidence="1 2" key="1">
    <citation type="submission" date="2009-01" db="EMBL/GenBank/DDBJ databases">
        <authorList>
            <person name="Fulton L."/>
            <person name="Clifton S."/>
            <person name="Chinwalla A.T."/>
            <person name="Mitreva M."/>
            <person name="Sodergren E."/>
            <person name="Weinstock G."/>
            <person name="Clifton S."/>
            <person name="Dooling D.J."/>
            <person name="Fulton B."/>
            <person name="Minx P."/>
            <person name="Pepin K.H."/>
            <person name="Johnson M."/>
            <person name="Bhonagiri V."/>
            <person name="Nash W.E."/>
            <person name="Mardis E.R."/>
            <person name="Wilson R.K."/>
        </authorList>
    </citation>
    <scope>NUCLEOTIDE SEQUENCE [LARGE SCALE GENOMIC DNA]</scope>
    <source>
        <strain evidence="1 2">ATCC 33806</strain>
    </source>
</reference>
<dbReference type="EMBL" id="ACEB01000037">
    <property type="protein sequence ID" value="EEG26129.1"/>
    <property type="molecule type" value="Genomic_DNA"/>
</dbReference>
<evidence type="ECO:0000313" key="2">
    <source>
        <dbReference type="Proteomes" id="UP000006247"/>
    </source>
</evidence>
<evidence type="ECO:0000313" key="1">
    <source>
        <dbReference type="EMBL" id="EEG26129.1"/>
    </source>
</evidence>
<organism evidence="1 2">
    <name type="scientific">Corynebacterium matruchotii ATCC 33806</name>
    <dbReference type="NCBI Taxonomy" id="566549"/>
    <lineage>
        <taxon>Bacteria</taxon>
        <taxon>Bacillati</taxon>
        <taxon>Actinomycetota</taxon>
        <taxon>Actinomycetes</taxon>
        <taxon>Mycobacteriales</taxon>
        <taxon>Corynebacteriaceae</taxon>
        <taxon>Corynebacterium</taxon>
    </lineage>
</organism>
<accession>C0E5T0</accession>
<comment type="caution">
    <text evidence="1">The sequence shown here is derived from an EMBL/GenBank/DDBJ whole genome shotgun (WGS) entry which is preliminary data.</text>
</comment>
<name>C0E5T0_9CORY</name>
<dbReference type="HOGENOM" id="CLU_3097854_0_0_11"/>
<proteinExistence type="predicted"/>
<gene>
    <name evidence="1" type="ORF">CORMATOL_02362</name>
</gene>
<sequence>MGVNLILLVLALLPSALWAGGRAICIENVEKIITTQNNSRGFAGDALGVTS</sequence>
<dbReference type="Proteomes" id="UP000006247">
    <property type="component" value="Unassembled WGS sequence"/>
</dbReference>